<sequence length="217" mass="25111">MDIDEILNDMNPCYKLHCVDDTRGLNDTGDFESHVYDDELFDNLISSYDQPIEPNDINLSHRDVTKKVPEYVCLEPSLKAGILEYARCTIESDESVDISQSDEENGSDIQEESSVQLSKAELSLMNYETPKIICQNLKKIKFKEKGRNQHLNHPQTSKPERDSQESLVEKKSRKKMVKNAKKNRRQRKSTNRAMFSAEVSRQKKMRQNNMSGLKLDH</sequence>
<comment type="caution">
    <text evidence="2">The sequence shown here is derived from an EMBL/GenBank/DDBJ whole genome shotgun (WGS) entry which is preliminary data.</text>
</comment>
<dbReference type="EMBL" id="JWZT01001146">
    <property type="protein sequence ID" value="KII72693.1"/>
    <property type="molecule type" value="Genomic_DNA"/>
</dbReference>
<feature type="region of interest" description="Disordered" evidence="1">
    <location>
        <begin position="145"/>
        <end position="217"/>
    </location>
</feature>
<organism evidence="2 3">
    <name type="scientific">Thelohanellus kitauei</name>
    <name type="common">Myxosporean</name>
    <dbReference type="NCBI Taxonomy" id="669202"/>
    <lineage>
        <taxon>Eukaryota</taxon>
        <taxon>Metazoa</taxon>
        <taxon>Cnidaria</taxon>
        <taxon>Myxozoa</taxon>
        <taxon>Myxosporea</taxon>
        <taxon>Bivalvulida</taxon>
        <taxon>Platysporina</taxon>
        <taxon>Myxobolidae</taxon>
        <taxon>Thelohanellus</taxon>
    </lineage>
</organism>
<feature type="compositionally biased region" description="Basic and acidic residues" evidence="1">
    <location>
        <begin position="158"/>
        <end position="170"/>
    </location>
</feature>
<accession>A0A0C2JTG0</accession>
<reference evidence="2 3" key="1">
    <citation type="journal article" date="2014" name="Genome Biol. Evol.">
        <title>The genome of the myxosporean Thelohanellus kitauei shows adaptations to nutrient acquisition within its fish host.</title>
        <authorList>
            <person name="Yang Y."/>
            <person name="Xiong J."/>
            <person name="Zhou Z."/>
            <person name="Huo F."/>
            <person name="Miao W."/>
            <person name="Ran C."/>
            <person name="Liu Y."/>
            <person name="Zhang J."/>
            <person name="Feng J."/>
            <person name="Wang M."/>
            <person name="Wang M."/>
            <person name="Wang L."/>
            <person name="Yao B."/>
        </authorList>
    </citation>
    <scope>NUCLEOTIDE SEQUENCE [LARGE SCALE GENOMIC DNA]</scope>
    <source>
        <strain evidence="2">Wuqing</strain>
    </source>
</reference>
<protein>
    <recommendedName>
        <fullName evidence="4">Protein LTV1 homolog</fullName>
    </recommendedName>
</protein>
<evidence type="ECO:0000256" key="1">
    <source>
        <dbReference type="SAM" id="MobiDB-lite"/>
    </source>
</evidence>
<evidence type="ECO:0000313" key="3">
    <source>
        <dbReference type="Proteomes" id="UP000031668"/>
    </source>
</evidence>
<evidence type="ECO:0000313" key="2">
    <source>
        <dbReference type="EMBL" id="KII72693.1"/>
    </source>
</evidence>
<proteinExistence type="predicted"/>
<gene>
    <name evidence="2" type="ORF">RF11_15202</name>
</gene>
<dbReference type="Proteomes" id="UP000031668">
    <property type="component" value="Unassembled WGS sequence"/>
</dbReference>
<keyword evidence="3" id="KW-1185">Reference proteome</keyword>
<name>A0A0C2JTG0_THEKT</name>
<dbReference type="AlphaFoldDB" id="A0A0C2JTG0"/>
<feature type="compositionally biased region" description="Basic residues" evidence="1">
    <location>
        <begin position="171"/>
        <end position="190"/>
    </location>
</feature>
<evidence type="ECO:0008006" key="4">
    <source>
        <dbReference type="Google" id="ProtNLM"/>
    </source>
</evidence>